<dbReference type="RefSeq" id="WP_201919391.1">
    <property type="nucleotide sequence ID" value="NZ_BAABAX010000005.1"/>
</dbReference>
<proteinExistence type="predicted"/>
<keyword evidence="1" id="KW-0472">Membrane</keyword>
<feature type="transmembrane region" description="Helical" evidence="1">
    <location>
        <begin position="5"/>
        <end position="26"/>
    </location>
</feature>
<dbReference type="InterPro" id="IPR025250">
    <property type="entry name" value="DUF4199"/>
</dbReference>
<evidence type="ECO:0000256" key="1">
    <source>
        <dbReference type="SAM" id="Phobius"/>
    </source>
</evidence>
<comment type="caution">
    <text evidence="2">The sequence shown here is derived from an EMBL/GenBank/DDBJ whole genome shotgun (WGS) entry which is preliminary data.</text>
</comment>
<evidence type="ECO:0000313" key="2">
    <source>
        <dbReference type="EMBL" id="MBL0683937.1"/>
    </source>
</evidence>
<dbReference type="EMBL" id="JAERQJ010000003">
    <property type="protein sequence ID" value="MBL0683937.1"/>
    <property type="molecule type" value="Genomic_DNA"/>
</dbReference>
<sequence length="169" mass="19242">MKNTVLRYGVYSAITICALSLAGWFLGKNLDYGIQEVIGYASMVISLLFVFFGIKHYRDNENNGIVSFKKALLIGVLISLIAALAFGILDVIYVKFINPDFMAEYYTHYVEQMRNTLSEADFKVEFEKLEAQKKLFSNIFMSFFLMFATVLIIGFIISLLSALILQRKP</sequence>
<reference evidence="2" key="1">
    <citation type="submission" date="2021-01" db="EMBL/GenBank/DDBJ databases">
        <authorList>
            <person name="Zhong Y.L."/>
        </authorList>
    </citation>
    <scope>NUCLEOTIDE SEQUENCE</scope>
    <source>
        <strain evidence="2">KCTC 23302</strain>
    </source>
</reference>
<dbReference type="Pfam" id="PF13858">
    <property type="entry name" value="DUF4199"/>
    <property type="match status" value="1"/>
</dbReference>
<keyword evidence="1" id="KW-1133">Transmembrane helix</keyword>
<feature type="transmembrane region" description="Helical" evidence="1">
    <location>
        <begin position="32"/>
        <end position="52"/>
    </location>
</feature>
<evidence type="ECO:0000313" key="3">
    <source>
        <dbReference type="Proteomes" id="UP000651057"/>
    </source>
</evidence>
<name>A0A937D9Q0_9FLAO</name>
<feature type="transmembrane region" description="Helical" evidence="1">
    <location>
        <begin position="72"/>
        <end position="94"/>
    </location>
</feature>
<dbReference type="Proteomes" id="UP000651057">
    <property type="component" value="Unassembled WGS sequence"/>
</dbReference>
<organism evidence="2 3">
    <name type="scientific">Aquimarina mytili</name>
    <dbReference type="NCBI Taxonomy" id="874423"/>
    <lineage>
        <taxon>Bacteria</taxon>
        <taxon>Pseudomonadati</taxon>
        <taxon>Bacteroidota</taxon>
        <taxon>Flavobacteriia</taxon>
        <taxon>Flavobacteriales</taxon>
        <taxon>Flavobacteriaceae</taxon>
        <taxon>Aquimarina</taxon>
    </lineage>
</organism>
<feature type="transmembrane region" description="Helical" evidence="1">
    <location>
        <begin position="139"/>
        <end position="165"/>
    </location>
</feature>
<gene>
    <name evidence="2" type="ORF">JJQ60_10445</name>
</gene>
<protein>
    <submittedName>
        <fullName evidence="2">DUF4199 domain-containing protein</fullName>
    </submittedName>
</protein>
<keyword evidence="1" id="KW-0812">Transmembrane</keyword>
<dbReference type="AlphaFoldDB" id="A0A937D9Q0"/>
<accession>A0A937D9Q0</accession>
<keyword evidence="3" id="KW-1185">Reference proteome</keyword>